<organism evidence="2 3">
    <name type="scientific">Mangrovibacter phragmitis</name>
    <dbReference type="NCBI Taxonomy" id="1691903"/>
    <lineage>
        <taxon>Bacteria</taxon>
        <taxon>Pseudomonadati</taxon>
        <taxon>Pseudomonadota</taxon>
        <taxon>Gammaproteobacteria</taxon>
        <taxon>Enterobacterales</taxon>
        <taxon>Enterobacteriaceae</taxon>
        <taxon>Mangrovibacter</taxon>
    </lineage>
</organism>
<keyword evidence="3" id="KW-1185">Reference proteome</keyword>
<gene>
    <name evidence="2" type="ORF">A9B99_13855</name>
</gene>
<feature type="region of interest" description="Disordered" evidence="1">
    <location>
        <begin position="54"/>
        <end position="78"/>
    </location>
</feature>
<evidence type="ECO:0000313" key="2">
    <source>
        <dbReference type="EMBL" id="OAT75403.1"/>
    </source>
</evidence>
<protein>
    <submittedName>
        <fullName evidence="2">Uncharacterized protein</fullName>
    </submittedName>
</protein>
<dbReference type="AlphaFoldDB" id="A0A1B7KZG2"/>
<dbReference type="EMBL" id="LYRP01000047">
    <property type="protein sequence ID" value="OAT75403.1"/>
    <property type="molecule type" value="Genomic_DNA"/>
</dbReference>
<reference evidence="3" key="1">
    <citation type="submission" date="2016-05" db="EMBL/GenBank/DDBJ databases">
        <authorList>
            <person name="Behera P."/>
            <person name="Vaishampayan P."/>
            <person name="Singh N."/>
            <person name="Raina V."/>
            <person name="Suar M."/>
            <person name="Pattnaik A."/>
            <person name="Rastogi G."/>
        </authorList>
    </citation>
    <scope>NUCLEOTIDE SEQUENCE [LARGE SCALE GENOMIC DNA]</scope>
    <source>
        <strain evidence="3">MP23</strain>
    </source>
</reference>
<dbReference type="OrthoDB" id="6638348at2"/>
<proteinExistence type="predicted"/>
<dbReference type="RefSeq" id="WP_064600300.1">
    <property type="nucleotide sequence ID" value="NZ_LYRP01000047.1"/>
</dbReference>
<dbReference type="STRING" id="1691903.A9B99_13855"/>
<comment type="caution">
    <text evidence="2">The sequence shown here is derived from an EMBL/GenBank/DDBJ whole genome shotgun (WGS) entry which is preliminary data.</text>
</comment>
<evidence type="ECO:0000313" key="3">
    <source>
        <dbReference type="Proteomes" id="UP000078225"/>
    </source>
</evidence>
<accession>A0A1B7KZG2</accession>
<evidence type="ECO:0000256" key="1">
    <source>
        <dbReference type="SAM" id="MobiDB-lite"/>
    </source>
</evidence>
<sequence>MENPTILLRRLSPFCARVMERSASPCQARAHAKILPVLSQQQLIHMAAKQKRHTLTPACNDKEETGLEFDNMDTAGEA</sequence>
<dbReference type="Proteomes" id="UP000078225">
    <property type="component" value="Unassembled WGS sequence"/>
</dbReference>
<name>A0A1B7KZG2_9ENTR</name>